<dbReference type="NCBIfam" id="TIGR01692">
    <property type="entry name" value="HIBADH"/>
    <property type="match status" value="1"/>
</dbReference>
<dbReference type="InterPro" id="IPR008927">
    <property type="entry name" value="6-PGluconate_DH-like_C_sf"/>
</dbReference>
<dbReference type="GO" id="GO:0006574">
    <property type="term" value="P:L-valine catabolic process"/>
    <property type="evidence" value="ECO:0007669"/>
    <property type="project" value="UniProtKB-UniPathway"/>
</dbReference>
<dbReference type="PANTHER" id="PTHR22981">
    <property type="entry name" value="3-HYDROXYISOBUTYRATE DEHYDROGENASE-RELATED"/>
    <property type="match status" value="1"/>
</dbReference>
<dbReference type="Proteomes" id="UP000188342">
    <property type="component" value="Unassembled WGS sequence"/>
</dbReference>
<dbReference type="InterPro" id="IPR006115">
    <property type="entry name" value="6PGDH_NADP-bd"/>
</dbReference>
<feature type="active site" evidence="5">
    <location>
        <position position="172"/>
    </location>
</feature>
<dbReference type="RefSeq" id="WP_094764142.1">
    <property type="nucleotide sequence ID" value="NZ_FUKQ01000018.1"/>
</dbReference>
<dbReference type="AlphaFoldDB" id="A0A1R4J3P4"/>
<dbReference type="GO" id="GO:0050661">
    <property type="term" value="F:NADP binding"/>
    <property type="evidence" value="ECO:0007669"/>
    <property type="project" value="InterPro"/>
</dbReference>
<comment type="similarity">
    <text evidence="1 6">Belongs to the HIBADH-related family.</text>
</comment>
<dbReference type="FunFam" id="1.10.1040.10:FF:000006">
    <property type="entry name" value="3-hydroxyisobutyrate dehydrogenase"/>
    <property type="match status" value="1"/>
</dbReference>
<dbReference type="EC" id="1.1.1.31" evidence="6"/>
<keyword evidence="10" id="KW-1185">Reference proteome</keyword>
<dbReference type="EMBL" id="FUKQ01000018">
    <property type="protein sequence ID" value="SJN26639.1"/>
    <property type="molecule type" value="Genomic_DNA"/>
</dbReference>
<dbReference type="STRING" id="1255658.FM114_05355"/>
<dbReference type="GO" id="GO:0008442">
    <property type="term" value="F:3-hydroxyisobutyrate dehydrogenase activity"/>
    <property type="evidence" value="ECO:0007669"/>
    <property type="project" value="UniProtKB-EC"/>
</dbReference>
<feature type="domain" description="6-phosphogluconate dehydrogenase NADP-binding" evidence="7">
    <location>
        <begin position="4"/>
        <end position="163"/>
    </location>
</feature>
<evidence type="ECO:0000259" key="7">
    <source>
        <dbReference type="Pfam" id="PF03446"/>
    </source>
</evidence>
<sequence>MTSTVAFIGLGNMGAHMAANLAKAGFTVRGYDPVPEARERAAAAGVSPCESQAEAVGGAQFVVTSLPNGKILKAAYDGPEGLLGNAPADTLFIDCSTVDVVDARQAREMALAAGHRAIESPMSGGTTGAEAGTLTFMVGAEPQDLESARPVLEAMGKKIVLCGGSGAGQAVKLCNNMVLAVNMIAVSEAFVLAESLGVDHQAFFDVASNATASCWALNTNCPVPGPVSTSPANRDYAPGFMTALMTKDLGLAASAIELTGTDAKMGSLAVEVYRHFNEGDGSTKDFSAIINEIRANTSKDA</sequence>
<dbReference type="InterPro" id="IPR013328">
    <property type="entry name" value="6PGD_dom2"/>
</dbReference>
<dbReference type="InterPro" id="IPR011548">
    <property type="entry name" value="HIBADH"/>
</dbReference>
<keyword evidence="4 6" id="KW-0520">NAD</keyword>
<dbReference type="Pfam" id="PF14833">
    <property type="entry name" value="NAD_binding_11"/>
    <property type="match status" value="1"/>
</dbReference>
<dbReference type="Pfam" id="PF03446">
    <property type="entry name" value="NAD_binding_2"/>
    <property type="match status" value="1"/>
</dbReference>
<dbReference type="Gene3D" id="1.10.1040.10">
    <property type="entry name" value="N-(1-d-carboxylethyl)-l-norvaline Dehydrogenase, domain 2"/>
    <property type="match status" value="1"/>
</dbReference>
<evidence type="ECO:0000313" key="9">
    <source>
        <dbReference type="EMBL" id="SJN26639.1"/>
    </source>
</evidence>
<evidence type="ECO:0000256" key="4">
    <source>
        <dbReference type="ARBA" id="ARBA00023027"/>
    </source>
</evidence>
<comment type="pathway">
    <text evidence="6">Amino-acid degradation; L-valine degradation.</text>
</comment>
<dbReference type="PROSITE" id="PS00895">
    <property type="entry name" value="3_HYDROXYISOBUT_DH"/>
    <property type="match status" value="1"/>
</dbReference>
<dbReference type="SUPFAM" id="SSF51735">
    <property type="entry name" value="NAD(P)-binding Rossmann-fold domains"/>
    <property type="match status" value="1"/>
</dbReference>
<evidence type="ECO:0000313" key="10">
    <source>
        <dbReference type="Proteomes" id="UP000188342"/>
    </source>
</evidence>
<dbReference type="SUPFAM" id="SSF48179">
    <property type="entry name" value="6-phosphogluconate dehydrogenase C-terminal domain-like"/>
    <property type="match status" value="1"/>
</dbReference>
<accession>A0A1R4J3P4</accession>
<evidence type="ECO:0000256" key="2">
    <source>
        <dbReference type="ARBA" id="ARBA00022456"/>
    </source>
</evidence>
<organism evidence="9 10">
    <name type="scientific">Luteococcus japonicus LSP_Lj1</name>
    <dbReference type="NCBI Taxonomy" id="1255658"/>
    <lineage>
        <taxon>Bacteria</taxon>
        <taxon>Bacillati</taxon>
        <taxon>Actinomycetota</taxon>
        <taxon>Actinomycetes</taxon>
        <taxon>Propionibacteriales</taxon>
        <taxon>Propionibacteriaceae</taxon>
        <taxon>Luteococcus</taxon>
    </lineage>
</organism>
<dbReference type="InterPro" id="IPR036291">
    <property type="entry name" value="NAD(P)-bd_dom_sf"/>
</dbReference>
<proteinExistence type="inferred from homology"/>
<dbReference type="GO" id="GO:0051287">
    <property type="term" value="F:NAD binding"/>
    <property type="evidence" value="ECO:0007669"/>
    <property type="project" value="InterPro"/>
</dbReference>
<dbReference type="InterPro" id="IPR029154">
    <property type="entry name" value="HIBADH-like_NADP-bd"/>
</dbReference>
<dbReference type="UniPathway" id="UPA00362"/>
<evidence type="ECO:0000256" key="3">
    <source>
        <dbReference type="ARBA" id="ARBA00023002"/>
    </source>
</evidence>
<dbReference type="InterPro" id="IPR015815">
    <property type="entry name" value="HIBADH-related"/>
</dbReference>
<dbReference type="PIRSF" id="PIRSF000103">
    <property type="entry name" value="HIBADH"/>
    <property type="match status" value="1"/>
</dbReference>
<name>A0A1R4J3P4_9ACTN</name>
<evidence type="ECO:0000256" key="5">
    <source>
        <dbReference type="PIRSR" id="PIRSR000103-1"/>
    </source>
</evidence>
<evidence type="ECO:0000256" key="6">
    <source>
        <dbReference type="RuleBase" id="RU910714"/>
    </source>
</evidence>
<comment type="catalytic activity">
    <reaction evidence="6">
        <text>3-hydroxy-2-methylpropanoate + NAD(+) = 2-methyl-3-oxopropanoate + NADH + H(+)</text>
        <dbReference type="Rhea" id="RHEA:17681"/>
        <dbReference type="ChEBI" id="CHEBI:11805"/>
        <dbReference type="ChEBI" id="CHEBI:15378"/>
        <dbReference type="ChEBI" id="CHEBI:57540"/>
        <dbReference type="ChEBI" id="CHEBI:57700"/>
        <dbReference type="ChEBI" id="CHEBI:57945"/>
        <dbReference type="EC" id="1.1.1.31"/>
    </reaction>
</comment>
<evidence type="ECO:0000259" key="8">
    <source>
        <dbReference type="Pfam" id="PF14833"/>
    </source>
</evidence>
<gene>
    <name evidence="9" type="ORF">FM114_05355</name>
</gene>
<dbReference type="InterPro" id="IPR002204">
    <property type="entry name" value="3-OH-isobutyrate_DH-rel_CS"/>
</dbReference>
<dbReference type="OrthoDB" id="3185659at2"/>
<protein>
    <recommendedName>
        <fullName evidence="6">3-hydroxyisobutyrate dehydrogenase</fullName>
        <shortName evidence="6">HIBADH</shortName>
        <ecNumber evidence="6">1.1.1.31</ecNumber>
    </recommendedName>
</protein>
<dbReference type="Gene3D" id="3.40.50.720">
    <property type="entry name" value="NAD(P)-binding Rossmann-like Domain"/>
    <property type="match status" value="1"/>
</dbReference>
<reference evidence="9 10" key="1">
    <citation type="submission" date="2017-02" db="EMBL/GenBank/DDBJ databases">
        <authorList>
            <person name="Peterson S.W."/>
        </authorList>
    </citation>
    <scope>NUCLEOTIDE SEQUENCE [LARGE SCALE GENOMIC DNA]</scope>
    <source>
        <strain evidence="9 10">LSP_Lj1</strain>
    </source>
</reference>
<evidence type="ECO:0000256" key="1">
    <source>
        <dbReference type="ARBA" id="ARBA00009080"/>
    </source>
</evidence>
<feature type="domain" description="3-hydroxyisobutyrate dehydrogenase-like NAD-binding" evidence="8">
    <location>
        <begin position="166"/>
        <end position="291"/>
    </location>
</feature>
<dbReference type="PANTHER" id="PTHR22981:SF7">
    <property type="entry name" value="3-HYDROXYISOBUTYRATE DEHYDROGENASE, MITOCHONDRIAL"/>
    <property type="match status" value="1"/>
</dbReference>
<keyword evidence="3 6" id="KW-0560">Oxidoreductase</keyword>
<keyword evidence="2 6" id="KW-0101">Branched-chain amino acid catabolism</keyword>